<dbReference type="Proteomes" id="UP000765507">
    <property type="component" value="Unassembled WGS sequence"/>
</dbReference>
<name>A0A8T1S5Z1_CHESE</name>
<accession>A0A8T1S5Z1</accession>
<evidence type="ECO:0000256" key="1">
    <source>
        <dbReference type="SAM" id="MobiDB-lite"/>
    </source>
</evidence>
<feature type="compositionally biased region" description="Polar residues" evidence="1">
    <location>
        <begin position="61"/>
        <end position="79"/>
    </location>
</feature>
<comment type="caution">
    <text evidence="2">The sequence shown here is derived from an EMBL/GenBank/DDBJ whole genome shotgun (WGS) entry which is preliminary data.</text>
</comment>
<keyword evidence="3" id="KW-1185">Reference proteome</keyword>
<gene>
    <name evidence="2" type="ORF">G0U57_018324</name>
</gene>
<feature type="region of interest" description="Disordered" evidence="1">
    <location>
        <begin position="1"/>
        <end position="119"/>
    </location>
</feature>
<feature type="non-terminal residue" evidence="2">
    <location>
        <position position="119"/>
    </location>
</feature>
<evidence type="ECO:0000313" key="2">
    <source>
        <dbReference type="EMBL" id="KAG6924085.1"/>
    </source>
</evidence>
<sequence length="119" mass="12771">FPTAPLLPQQPGTPSTLLLSQPTRDPRTALQRLQPLSTPPPMLPSCQGNSALRPSRHETPPLSSCGTQTRPLPSSSSSRHGMAHLSSCGTRTRPLPPRNPHHCELTRPTPSGTPPLEKP</sequence>
<feature type="compositionally biased region" description="Polar residues" evidence="1">
    <location>
        <begin position="10"/>
        <end position="23"/>
    </location>
</feature>
<proteinExistence type="predicted"/>
<evidence type="ECO:0000313" key="3">
    <source>
        <dbReference type="Proteomes" id="UP000765507"/>
    </source>
</evidence>
<feature type="non-terminal residue" evidence="2">
    <location>
        <position position="1"/>
    </location>
</feature>
<protein>
    <submittedName>
        <fullName evidence="2">Uncharacterized protein</fullName>
    </submittedName>
</protein>
<reference evidence="2 3" key="1">
    <citation type="journal article" date="2020" name="G3 (Bethesda)">
        <title>Draft Genome of the Common Snapping Turtle, Chelydra serpentina, a Model for Phenotypic Plasticity in Reptiles.</title>
        <authorList>
            <person name="Das D."/>
            <person name="Singh S.K."/>
            <person name="Bierstedt J."/>
            <person name="Erickson A."/>
            <person name="Galli G.L.J."/>
            <person name="Crossley D.A. 2nd"/>
            <person name="Rhen T."/>
        </authorList>
    </citation>
    <scope>NUCLEOTIDE SEQUENCE [LARGE SCALE GENOMIC DNA]</scope>
    <source>
        <strain evidence="2">KW</strain>
    </source>
</reference>
<dbReference type="AlphaFoldDB" id="A0A8T1S5Z1"/>
<dbReference type="EMBL" id="JAHGAV010000666">
    <property type="protein sequence ID" value="KAG6924085.1"/>
    <property type="molecule type" value="Genomic_DNA"/>
</dbReference>
<organism evidence="2 3">
    <name type="scientific">Chelydra serpentina</name>
    <name type="common">Snapping turtle</name>
    <name type="synonym">Testudo serpentina</name>
    <dbReference type="NCBI Taxonomy" id="8475"/>
    <lineage>
        <taxon>Eukaryota</taxon>
        <taxon>Metazoa</taxon>
        <taxon>Chordata</taxon>
        <taxon>Craniata</taxon>
        <taxon>Vertebrata</taxon>
        <taxon>Euteleostomi</taxon>
        <taxon>Archelosauria</taxon>
        <taxon>Testudinata</taxon>
        <taxon>Testudines</taxon>
        <taxon>Cryptodira</taxon>
        <taxon>Durocryptodira</taxon>
        <taxon>Americhelydia</taxon>
        <taxon>Chelydroidea</taxon>
        <taxon>Chelydridae</taxon>
        <taxon>Chelydra</taxon>
    </lineage>
</organism>